<reference evidence="2" key="4">
    <citation type="submission" date="2019-03" db="UniProtKB">
        <authorList>
            <consortium name="EnsemblPlants"/>
        </authorList>
    </citation>
    <scope>IDENTIFICATION</scope>
</reference>
<reference evidence="2" key="3">
    <citation type="journal article" date="2017" name="Nature">
        <title>Genome sequence of the progenitor of the wheat D genome Aegilops tauschii.</title>
        <authorList>
            <person name="Luo M.C."/>
            <person name="Gu Y.Q."/>
            <person name="Puiu D."/>
            <person name="Wang H."/>
            <person name="Twardziok S.O."/>
            <person name="Deal K.R."/>
            <person name="Huo N."/>
            <person name="Zhu T."/>
            <person name="Wang L."/>
            <person name="Wang Y."/>
            <person name="McGuire P.E."/>
            <person name="Liu S."/>
            <person name="Long H."/>
            <person name="Ramasamy R.K."/>
            <person name="Rodriguez J.C."/>
            <person name="Van S.L."/>
            <person name="Yuan L."/>
            <person name="Wang Z."/>
            <person name="Xia Z."/>
            <person name="Xiao L."/>
            <person name="Anderson O.D."/>
            <person name="Ouyang S."/>
            <person name="Liang Y."/>
            <person name="Zimin A.V."/>
            <person name="Pertea G."/>
            <person name="Qi P."/>
            <person name="Bennetzen J.L."/>
            <person name="Dai X."/>
            <person name="Dawson M.W."/>
            <person name="Muller H.G."/>
            <person name="Kugler K."/>
            <person name="Rivarola-Duarte L."/>
            <person name="Spannagl M."/>
            <person name="Mayer K.F.X."/>
            <person name="Lu F.H."/>
            <person name="Bevan M.W."/>
            <person name="Leroy P."/>
            <person name="Li P."/>
            <person name="You F.M."/>
            <person name="Sun Q."/>
            <person name="Liu Z."/>
            <person name="Lyons E."/>
            <person name="Wicker T."/>
            <person name="Salzberg S.L."/>
            <person name="Devos K.M."/>
            <person name="Dvorak J."/>
        </authorList>
    </citation>
    <scope>NUCLEOTIDE SEQUENCE [LARGE SCALE GENOMIC DNA]</scope>
    <source>
        <strain evidence="2">cv. AL8/78</strain>
    </source>
</reference>
<dbReference type="EnsemblPlants" id="AET2Gv20376000.1">
    <property type="protein sequence ID" value="AET2Gv20376000.1"/>
    <property type="gene ID" value="AET2Gv20376000"/>
</dbReference>
<accession>A0A453B635</accession>
<feature type="transmembrane region" description="Helical" evidence="1">
    <location>
        <begin position="37"/>
        <end position="59"/>
    </location>
</feature>
<keyword evidence="1" id="KW-1133">Transmembrane helix</keyword>
<proteinExistence type="predicted"/>
<reference evidence="3" key="1">
    <citation type="journal article" date="2014" name="Science">
        <title>Ancient hybridizations among the ancestral genomes of bread wheat.</title>
        <authorList>
            <consortium name="International Wheat Genome Sequencing Consortium,"/>
            <person name="Marcussen T."/>
            <person name="Sandve S.R."/>
            <person name="Heier L."/>
            <person name="Spannagl M."/>
            <person name="Pfeifer M."/>
            <person name="Jakobsen K.S."/>
            <person name="Wulff B.B."/>
            <person name="Steuernagel B."/>
            <person name="Mayer K.F."/>
            <person name="Olsen O.A."/>
        </authorList>
    </citation>
    <scope>NUCLEOTIDE SEQUENCE [LARGE SCALE GENOMIC DNA]</scope>
    <source>
        <strain evidence="3">cv. AL8/78</strain>
    </source>
</reference>
<reference evidence="3" key="2">
    <citation type="journal article" date="2017" name="Nat. Plants">
        <title>The Aegilops tauschii genome reveals multiple impacts of transposons.</title>
        <authorList>
            <person name="Zhao G."/>
            <person name="Zou C."/>
            <person name="Li K."/>
            <person name="Wang K."/>
            <person name="Li T."/>
            <person name="Gao L."/>
            <person name="Zhang X."/>
            <person name="Wang H."/>
            <person name="Yang Z."/>
            <person name="Liu X."/>
            <person name="Jiang W."/>
            <person name="Mao L."/>
            <person name="Kong X."/>
            <person name="Jiao Y."/>
            <person name="Jia J."/>
        </authorList>
    </citation>
    <scope>NUCLEOTIDE SEQUENCE [LARGE SCALE GENOMIC DNA]</scope>
    <source>
        <strain evidence="3">cv. AL8/78</strain>
    </source>
</reference>
<evidence type="ECO:0000256" key="1">
    <source>
        <dbReference type="SAM" id="Phobius"/>
    </source>
</evidence>
<protein>
    <submittedName>
        <fullName evidence="2">Uncharacterized protein</fullName>
    </submittedName>
</protein>
<evidence type="ECO:0000313" key="2">
    <source>
        <dbReference type="EnsemblPlants" id="AET2Gv20376000.1"/>
    </source>
</evidence>
<organism evidence="2 3">
    <name type="scientific">Aegilops tauschii subsp. strangulata</name>
    <name type="common">Goatgrass</name>
    <dbReference type="NCBI Taxonomy" id="200361"/>
    <lineage>
        <taxon>Eukaryota</taxon>
        <taxon>Viridiplantae</taxon>
        <taxon>Streptophyta</taxon>
        <taxon>Embryophyta</taxon>
        <taxon>Tracheophyta</taxon>
        <taxon>Spermatophyta</taxon>
        <taxon>Magnoliopsida</taxon>
        <taxon>Liliopsida</taxon>
        <taxon>Poales</taxon>
        <taxon>Poaceae</taxon>
        <taxon>BOP clade</taxon>
        <taxon>Pooideae</taxon>
        <taxon>Triticodae</taxon>
        <taxon>Triticeae</taxon>
        <taxon>Triticinae</taxon>
        <taxon>Aegilops</taxon>
    </lineage>
</organism>
<keyword evidence="1" id="KW-0812">Transmembrane</keyword>
<dbReference type="AlphaFoldDB" id="A0A453B635"/>
<keyword evidence="3" id="KW-1185">Reference proteome</keyword>
<evidence type="ECO:0000313" key="3">
    <source>
        <dbReference type="Proteomes" id="UP000015105"/>
    </source>
</evidence>
<sequence>MDRINKPACELVANKDELKCYSFLLLLSGRHSLFPSFYFFSGWMEIWSCICSVIFSLAVKLC</sequence>
<dbReference type="Gramene" id="AET2Gv20376000.1">
    <property type="protein sequence ID" value="AET2Gv20376000.1"/>
    <property type="gene ID" value="AET2Gv20376000"/>
</dbReference>
<reference evidence="2" key="5">
    <citation type="journal article" date="2021" name="G3 (Bethesda)">
        <title>Aegilops tauschii genome assembly Aet v5.0 features greater sequence contiguity and improved annotation.</title>
        <authorList>
            <person name="Wang L."/>
            <person name="Zhu T."/>
            <person name="Rodriguez J.C."/>
            <person name="Deal K.R."/>
            <person name="Dubcovsky J."/>
            <person name="McGuire P.E."/>
            <person name="Lux T."/>
            <person name="Spannagl M."/>
            <person name="Mayer K.F.X."/>
            <person name="Baldrich P."/>
            <person name="Meyers B.C."/>
            <person name="Huo N."/>
            <person name="Gu Y.Q."/>
            <person name="Zhou H."/>
            <person name="Devos K.M."/>
            <person name="Bennetzen J.L."/>
            <person name="Unver T."/>
            <person name="Budak H."/>
            <person name="Gulick P.J."/>
            <person name="Galiba G."/>
            <person name="Kalapos B."/>
            <person name="Nelson D.R."/>
            <person name="Li P."/>
            <person name="You F.M."/>
            <person name="Luo M.C."/>
            <person name="Dvorak J."/>
        </authorList>
    </citation>
    <scope>NUCLEOTIDE SEQUENCE [LARGE SCALE GENOMIC DNA]</scope>
    <source>
        <strain evidence="2">cv. AL8/78</strain>
    </source>
</reference>
<keyword evidence="1" id="KW-0472">Membrane</keyword>
<dbReference type="Proteomes" id="UP000015105">
    <property type="component" value="Chromosome 2D"/>
</dbReference>
<name>A0A453B635_AEGTS</name>